<comment type="caution">
    <text evidence="1">The sequence shown here is derived from an EMBL/GenBank/DDBJ whole genome shotgun (WGS) entry which is preliminary data.</text>
</comment>
<organism evidence="1">
    <name type="scientific">Tetraodon nigroviridis</name>
    <name type="common">Spotted green pufferfish</name>
    <name type="synonym">Chelonodon nigroviridis</name>
    <dbReference type="NCBI Taxonomy" id="99883"/>
    <lineage>
        <taxon>Eukaryota</taxon>
        <taxon>Metazoa</taxon>
        <taxon>Chordata</taxon>
        <taxon>Craniata</taxon>
        <taxon>Vertebrata</taxon>
        <taxon>Euteleostomi</taxon>
        <taxon>Actinopterygii</taxon>
        <taxon>Neopterygii</taxon>
        <taxon>Teleostei</taxon>
        <taxon>Neoteleostei</taxon>
        <taxon>Acanthomorphata</taxon>
        <taxon>Eupercaria</taxon>
        <taxon>Tetraodontiformes</taxon>
        <taxon>Tetradontoidea</taxon>
        <taxon>Tetraodontidae</taxon>
        <taxon>Tetraodon</taxon>
    </lineage>
</organism>
<protein>
    <submittedName>
        <fullName evidence="1">(spotted green pufferfish) hypothetical protein</fullName>
    </submittedName>
</protein>
<sequence length="60" mass="6771">PIYASISLTSVRHSPLLKSVCEIKVRHSGQGGLKGRLLAIVRRHGSQKEWPQGRQRRGQR</sequence>
<dbReference type="EMBL" id="CAAE01009058">
    <property type="protein sequence ID" value="CAF91709.1"/>
    <property type="molecule type" value="Genomic_DNA"/>
</dbReference>
<reference evidence="1" key="1">
    <citation type="journal article" date="2004" name="Nature">
        <title>Genome duplication in the teleost fish Tetraodon nigroviridis reveals the early vertebrate proto-karyotype.</title>
        <authorList>
            <person name="Jaillon O."/>
            <person name="Aury J.-M."/>
            <person name="Brunet F."/>
            <person name="Petit J.-L."/>
            <person name="Stange-Thomann N."/>
            <person name="Mauceli E."/>
            <person name="Bouneau L."/>
            <person name="Fischer C."/>
            <person name="Ozouf-Costaz C."/>
            <person name="Bernot A."/>
            <person name="Nicaud S."/>
            <person name="Jaffe D."/>
            <person name="Fisher S."/>
            <person name="Lutfalla G."/>
            <person name="Dossat C."/>
            <person name="Segurens B."/>
            <person name="Dasilva C."/>
            <person name="Salanoubat M."/>
            <person name="Levy M."/>
            <person name="Boudet N."/>
            <person name="Castellano S."/>
            <person name="Anthouard V."/>
            <person name="Jubin C."/>
            <person name="Castelli V."/>
            <person name="Katinka M."/>
            <person name="Vacherie B."/>
            <person name="Biemont C."/>
            <person name="Skalli Z."/>
            <person name="Cattolico L."/>
            <person name="Poulain J."/>
            <person name="De Berardinis V."/>
            <person name="Cruaud C."/>
            <person name="Duprat S."/>
            <person name="Brottier P."/>
            <person name="Coutanceau J.-P."/>
            <person name="Gouzy J."/>
            <person name="Parra G."/>
            <person name="Lardier G."/>
            <person name="Chapple C."/>
            <person name="McKernan K.J."/>
            <person name="McEwan P."/>
            <person name="Bosak S."/>
            <person name="Kellis M."/>
            <person name="Volff J.-N."/>
            <person name="Guigo R."/>
            <person name="Zody M.C."/>
            <person name="Mesirov J."/>
            <person name="Lindblad-Toh K."/>
            <person name="Birren B."/>
            <person name="Nusbaum C."/>
            <person name="Kahn D."/>
            <person name="Robinson-Rechavi M."/>
            <person name="Laudet V."/>
            <person name="Schachter V."/>
            <person name="Quetier F."/>
            <person name="Saurin W."/>
            <person name="Scarpelli C."/>
            <person name="Wincker P."/>
            <person name="Lander E.S."/>
            <person name="Weissenbach J."/>
            <person name="Roest Crollius H."/>
        </authorList>
    </citation>
    <scope>NUCLEOTIDE SEQUENCE [LARGE SCALE GENOMIC DNA]</scope>
</reference>
<reference evidence="1" key="2">
    <citation type="submission" date="2004-02" db="EMBL/GenBank/DDBJ databases">
        <authorList>
            <consortium name="Genoscope"/>
            <consortium name="Whitehead Institute Centre for Genome Research"/>
        </authorList>
    </citation>
    <scope>NUCLEOTIDE SEQUENCE</scope>
</reference>
<feature type="non-terminal residue" evidence="1">
    <location>
        <position position="1"/>
    </location>
</feature>
<evidence type="ECO:0000313" key="1">
    <source>
        <dbReference type="EMBL" id="CAF91709.1"/>
    </source>
</evidence>
<accession>Q4T5X3</accession>
<proteinExistence type="predicted"/>
<dbReference type="AlphaFoldDB" id="Q4T5X3"/>
<name>Q4T5X3_TETNG</name>
<gene>
    <name evidence="1" type="ORF">GSTENG00006601001</name>
</gene>
<dbReference type="KEGG" id="tng:GSTEN00006601G001"/>